<keyword evidence="1" id="KW-0812">Transmembrane</keyword>
<gene>
    <name evidence="2" type="ORF">OLMES_4884</name>
</gene>
<name>A0A1Y0IED8_9GAMM</name>
<accession>A0A1Y0IED8</accession>
<reference evidence="2 3" key="1">
    <citation type="submission" date="2017-05" db="EMBL/GenBank/DDBJ databases">
        <title>Genomic insights into alkan degradation activity of Oleiphilus messinensis.</title>
        <authorList>
            <person name="Kozyavkin S.A."/>
            <person name="Slesarev A.I."/>
            <person name="Golyshin P.N."/>
            <person name="Korzhenkov A."/>
            <person name="Golyshina O.N."/>
            <person name="Toshchakov S.V."/>
        </authorList>
    </citation>
    <scope>NUCLEOTIDE SEQUENCE [LARGE SCALE GENOMIC DNA]</scope>
    <source>
        <strain evidence="2 3">ME102</strain>
    </source>
</reference>
<dbReference type="RefSeq" id="WP_087463604.1">
    <property type="nucleotide sequence ID" value="NZ_CP021425.1"/>
</dbReference>
<dbReference type="EMBL" id="CP021425">
    <property type="protein sequence ID" value="ARU58872.1"/>
    <property type="molecule type" value="Genomic_DNA"/>
</dbReference>
<evidence type="ECO:0000313" key="2">
    <source>
        <dbReference type="EMBL" id="ARU58872.1"/>
    </source>
</evidence>
<protein>
    <submittedName>
        <fullName evidence="2">Uncharacterized protein</fullName>
    </submittedName>
</protein>
<sequence length="103" mass="11705">MAIAVRKAALIIEFTSLGILILWLLWVAEMKPQESRLTLANLTLPFTASFFVLAGFITDLYFRWIKNTEQKRNTVHLLLFCFLALCLLGVWAVSLMKTITTLG</sequence>
<dbReference type="OrthoDB" id="6196596at2"/>
<feature type="transmembrane region" description="Helical" evidence="1">
    <location>
        <begin position="74"/>
        <end position="93"/>
    </location>
</feature>
<evidence type="ECO:0000256" key="1">
    <source>
        <dbReference type="SAM" id="Phobius"/>
    </source>
</evidence>
<keyword evidence="1" id="KW-1133">Transmembrane helix</keyword>
<keyword evidence="1" id="KW-0472">Membrane</keyword>
<feature type="transmembrane region" description="Helical" evidence="1">
    <location>
        <begin position="39"/>
        <end position="62"/>
    </location>
</feature>
<feature type="transmembrane region" description="Helical" evidence="1">
    <location>
        <begin position="7"/>
        <end position="27"/>
    </location>
</feature>
<keyword evidence="3" id="KW-1185">Reference proteome</keyword>
<dbReference type="Proteomes" id="UP000196027">
    <property type="component" value="Chromosome"/>
</dbReference>
<evidence type="ECO:0000313" key="3">
    <source>
        <dbReference type="Proteomes" id="UP000196027"/>
    </source>
</evidence>
<dbReference type="KEGG" id="ome:OLMES_4884"/>
<proteinExistence type="predicted"/>
<dbReference type="AlphaFoldDB" id="A0A1Y0IED8"/>
<organism evidence="2 3">
    <name type="scientific">Oleiphilus messinensis</name>
    <dbReference type="NCBI Taxonomy" id="141451"/>
    <lineage>
        <taxon>Bacteria</taxon>
        <taxon>Pseudomonadati</taxon>
        <taxon>Pseudomonadota</taxon>
        <taxon>Gammaproteobacteria</taxon>
        <taxon>Oceanospirillales</taxon>
        <taxon>Oleiphilaceae</taxon>
        <taxon>Oleiphilus</taxon>
    </lineage>
</organism>